<comment type="caution">
    <text evidence="1">The sequence shown here is derived from an EMBL/GenBank/DDBJ whole genome shotgun (WGS) entry which is preliminary data.</text>
</comment>
<dbReference type="SUPFAM" id="SSF82784">
    <property type="entry name" value="OsmC-like"/>
    <property type="match status" value="1"/>
</dbReference>
<evidence type="ECO:0000313" key="1">
    <source>
        <dbReference type="EMBL" id="MBB6579104.1"/>
    </source>
</evidence>
<organism evidence="1 2">
    <name type="scientific">Comamonas odontotermitis</name>
    <dbReference type="NCBI Taxonomy" id="379895"/>
    <lineage>
        <taxon>Bacteria</taxon>
        <taxon>Pseudomonadati</taxon>
        <taxon>Pseudomonadota</taxon>
        <taxon>Betaproteobacteria</taxon>
        <taxon>Burkholderiales</taxon>
        <taxon>Comamonadaceae</taxon>
        <taxon>Comamonas</taxon>
    </lineage>
</organism>
<proteinExistence type="predicted"/>
<dbReference type="Pfam" id="PF02566">
    <property type="entry name" value="OsmC"/>
    <property type="match status" value="1"/>
</dbReference>
<protein>
    <submittedName>
        <fullName evidence="1">Redox protein</fullName>
    </submittedName>
</protein>
<sequence length="135" mass="14434">MTHSAQAQSSDTPFRVSLSNPQGHLWYADEPASLGGGETAPTPSALLLSALGACTTITLQMYAQRKQWPLQHVEVDLQLNPQGAGAAGSANAIERRIRIVGELDDGQRERLLQIANACPVHKLLEGGVRITTLLV</sequence>
<dbReference type="InterPro" id="IPR003718">
    <property type="entry name" value="OsmC/Ohr_fam"/>
</dbReference>
<keyword evidence="2" id="KW-1185">Reference proteome</keyword>
<dbReference type="Gene3D" id="3.30.300.20">
    <property type="match status" value="1"/>
</dbReference>
<gene>
    <name evidence="1" type="ORF">HNP33_003214</name>
</gene>
<dbReference type="EMBL" id="JACHKZ010000023">
    <property type="protein sequence ID" value="MBB6579104.1"/>
    <property type="molecule type" value="Genomic_DNA"/>
</dbReference>
<dbReference type="InterPro" id="IPR015946">
    <property type="entry name" value="KH_dom-like_a/b"/>
</dbReference>
<evidence type="ECO:0000313" key="2">
    <source>
        <dbReference type="Proteomes" id="UP000562492"/>
    </source>
</evidence>
<reference evidence="1 2" key="1">
    <citation type="submission" date="2020-08" db="EMBL/GenBank/DDBJ databases">
        <title>Functional genomics of gut bacteria from endangered species of beetles.</title>
        <authorList>
            <person name="Carlos-Shanley C."/>
        </authorList>
    </citation>
    <scope>NUCLEOTIDE SEQUENCE [LARGE SCALE GENOMIC DNA]</scope>
    <source>
        <strain evidence="1 2">S00124</strain>
    </source>
</reference>
<name>A0ABR6RIV9_9BURK</name>
<dbReference type="PANTHER" id="PTHR39624">
    <property type="entry name" value="PROTEIN INVOLVED IN RIMO-MEDIATED BETA-METHYLTHIOLATION OF RIBOSOMAL PROTEIN S12 YCAO"/>
    <property type="match status" value="1"/>
</dbReference>
<dbReference type="RefSeq" id="WP_184710163.1">
    <property type="nucleotide sequence ID" value="NZ_JACHKZ010000023.1"/>
</dbReference>
<dbReference type="Proteomes" id="UP000562492">
    <property type="component" value="Unassembled WGS sequence"/>
</dbReference>
<dbReference type="InterPro" id="IPR036102">
    <property type="entry name" value="OsmC/Ohrsf"/>
</dbReference>
<accession>A0ABR6RIV9</accession>
<dbReference type="PANTHER" id="PTHR39624:SF2">
    <property type="entry name" value="OSMC-LIKE PROTEIN"/>
    <property type="match status" value="1"/>
</dbReference>